<dbReference type="AlphaFoldDB" id="A0AAV2BT41"/>
<sequence>MHAGVIRYWNWSFVILKGRAALKWPKSRCLPTTALRQSSKLYCVIGKS</sequence>
<name>A0AAV2BT41_9ARAC</name>
<accession>A0AAV2BT41</accession>
<dbReference type="EMBL" id="CAXIEN010000503">
    <property type="protein sequence ID" value="CAL1299485.1"/>
    <property type="molecule type" value="Genomic_DNA"/>
</dbReference>
<evidence type="ECO:0000313" key="2">
    <source>
        <dbReference type="Proteomes" id="UP001497382"/>
    </source>
</evidence>
<reference evidence="1 2" key="1">
    <citation type="submission" date="2024-04" db="EMBL/GenBank/DDBJ databases">
        <authorList>
            <person name="Rising A."/>
            <person name="Reimegard J."/>
            <person name="Sonavane S."/>
            <person name="Akerstrom W."/>
            <person name="Nylinder S."/>
            <person name="Hedman E."/>
            <person name="Kallberg Y."/>
        </authorList>
    </citation>
    <scope>NUCLEOTIDE SEQUENCE [LARGE SCALE GENOMIC DNA]</scope>
</reference>
<comment type="caution">
    <text evidence="1">The sequence shown here is derived from an EMBL/GenBank/DDBJ whole genome shotgun (WGS) entry which is preliminary data.</text>
</comment>
<dbReference type="Proteomes" id="UP001497382">
    <property type="component" value="Unassembled WGS sequence"/>
</dbReference>
<organism evidence="1 2">
    <name type="scientific">Larinioides sclopetarius</name>
    <dbReference type="NCBI Taxonomy" id="280406"/>
    <lineage>
        <taxon>Eukaryota</taxon>
        <taxon>Metazoa</taxon>
        <taxon>Ecdysozoa</taxon>
        <taxon>Arthropoda</taxon>
        <taxon>Chelicerata</taxon>
        <taxon>Arachnida</taxon>
        <taxon>Araneae</taxon>
        <taxon>Araneomorphae</taxon>
        <taxon>Entelegynae</taxon>
        <taxon>Araneoidea</taxon>
        <taxon>Araneidae</taxon>
        <taxon>Larinioides</taxon>
    </lineage>
</organism>
<proteinExistence type="predicted"/>
<protein>
    <submittedName>
        <fullName evidence="1">Uncharacterized protein</fullName>
    </submittedName>
</protein>
<gene>
    <name evidence="1" type="ORF">LARSCL_LOCUS21385</name>
</gene>
<keyword evidence="2" id="KW-1185">Reference proteome</keyword>
<evidence type="ECO:0000313" key="1">
    <source>
        <dbReference type="EMBL" id="CAL1299485.1"/>
    </source>
</evidence>